<organism evidence="2 3">
    <name type="scientific">Mytilus edulis</name>
    <name type="common">Blue mussel</name>
    <dbReference type="NCBI Taxonomy" id="6550"/>
    <lineage>
        <taxon>Eukaryota</taxon>
        <taxon>Metazoa</taxon>
        <taxon>Spiralia</taxon>
        <taxon>Lophotrochozoa</taxon>
        <taxon>Mollusca</taxon>
        <taxon>Bivalvia</taxon>
        <taxon>Autobranchia</taxon>
        <taxon>Pteriomorphia</taxon>
        <taxon>Mytilida</taxon>
        <taxon>Mytiloidea</taxon>
        <taxon>Mytilidae</taxon>
        <taxon>Mytilinae</taxon>
        <taxon>Mytilus</taxon>
    </lineage>
</organism>
<protein>
    <recommendedName>
        <fullName evidence="1">Endonuclease/exonuclease/phosphatase domain-containing protein</fullName>
    </recommendedName>
</protein>
<keyword evidence="3" id="KW-1185">Reference proteome</keyword>
<gene>
    <name evidence="2" type="ORF">MEDL_36965</name>
</gene>
<evidence type="ECO:0000313" key="2">
    <source>
        <dbReference type="EMBL" id="CAG2223690.1"/>
    </source>
</evidence>
<dbReference type="EMBL" id="CAJPWZ010001791">
    <property type="protein sequence ID" value="CAG2223690.1"/>
    <property type="molecule type" value="Genomic_DNA"/>
</dbReference>
<reference evidence="2" key="1">
    <citation type="submission" date="2021-03" db="EMBL/GenBank/DDBJ databases">
        <authorList>
            <person name="Bekaert M."/>
        </authorList>
    </citation>
    <scope>NUCLEOTIDE SEQUENCE</scope>
</reference>
<comment type="caution">
    <text evidence="2">The sequence shown here is derived from an EMBL/GenBank/DDBJ whole genome shotgun (WGS) entry which is preliminary data.</text>
</comment>
<dbReference type="Pfam" id="PF03372">
    <property type="entry name" value="Exo_endo_phos"/>
    <property type="match status" value="1"/>
</dbReference>
<sequence>MNSLNTVRLFLSTAKRLPVYSCPLMTGVPQYSTYTVKSSRKTRRGTKAGRNCFRPIRTIVTSNQSVFNKGGKINSNLIYLTPSSEENCANKFVGSPITTLVTPRICVKPKLNQTSSNLRKIPRTIYSNSINKLSLISLNVRSVKNKSTSICDFMQSNNADLFALTETWLGSAIDKSVISEITPDGYQIFHIPRENKLGGGVALIHRSNIDVKRSKPVQTYSHFEMLECNVVVLKNCFRLCVIYSPPPSRTNKLKNSTFFEEWSEFLDRLVVTSEELVITGDLNFHLDNKNNCDTRKFQETLRDHGLVQHVRGPTHNHGHTLDVVITRENSLILKTVPSVQDPSLCDRKGNPSGDHLALFSALEISKPPRERKEVTYRKLRNISTDDIIHDLVNSEIFQNQERPLEDLVNLYSTELSSILDKHAPLISKNLILRPNTEWYTDDLRVAKRNRRKAERRMRKTKLTIHRQMFRESCITTNQLLIKCKKDYFSSKVSEIGHDQKQLHRLTNDLMGNKREIFLPEHEDDKLLADKFCEFFVGKISIIRDSLSTTNTSSSDSNPMRADIKFEVKNMQVIIELKLSFLQNMNIEAFGEASEDESQN</sequence>
<dbReference type="InterPro" id="IPR036691">
    <property type="entry name" value="Endo/exonu/phosph_ase_sf"/>
</dbReference>
<proteinExistence type="predicted"/>
<evidence type="ECO:0000313" key="3">
    <source>
        <dbReference type="Proteomes" id="UP000683360"/>
    </source>
</evidence>
<dbReference type="PANTHER" id="PTHR46670:SF3">
    <property type="entry name" value="ENDONUCLEASE_EXONUCLEASE_PHOSPHATASE DOMAIN-CONTAINING PROTEIN"/>
    <property type="match status" value="1"/>
</dbReference>
<feature type="domain" description="Endonuclease/exonuclease/phosphatase" evidence="1">
    <location>
        <begin position="137"/>
        <end position="339"/>
    </location>
</feature>
<dbReference type="PANTHER" id="PTHR46670">
    <property type="entry name" value="ENDO/EXONUCLEASE/PHOSPHATASE DOMAIN-CONTAINING PROTEIN"/>
    <property type="match status" value="1"/>
</dbReference>
<dbReference type="Gene3D" id="3.60.10.10">
    <property type="entry name" value="Endonuclease/exonuclease/phosphatase"/>
    <property type="match status" value="1"/>
</dbReference>
<evidence type="ECO:0000259" key="1">
    <source>
        <dbReference type="Pfam" id="PF03372"/>
    </source>
</evidence>
<dbReference type="AlphaFoldDB" id="A0A8S3SZE0"/>
<dbReference type="Proteomes" id="UP000683360">
    <property type="component" value="Unassembled WGS sequence"/>
</dbReference>
<dbReference type="SUPFAM" id="SSF56219">
    <property type="entry name" value="DNase I-like"/>
    <property type="match status" value="1"/>
</dbReference>
<name>A0A8S3SZE0_MYTED</name>
<dbReference type="OrthoDB" id="10072198at2759"/>
<dbReference type="GO" id="GO:0003824">
    <property type="term" value="F:catalytic activity"/>
    <property type="evidence" value="ECO:0007669"/>
    <property type="project" value="InterPro"/>
</dbReference>
<dbReference type="InterPro" id="IPR005135">
    <property type="entry name" value="Endo/exonuclease/phosphatase"/>
</dbReference>
<accession>A0A8S3SZE0</accession>